<dbReference type="PANTHER" id="PTHR10655:SF17">
    <property type="entry name" value="LYSOPHOSPHOLIPASE-LIKE PROTEIN 1"/>
    <property type="match status" value="1"/>
</dbReference>
<dbReference type="Gene3D" id="3.40.50.1820">
    <property type="entry name" value="alpha/beta hydrolase"/>
    <property type="match status" value="1"/>
</dbReference>
<keyword evidence="5" id="KW-1185">Reference proteome</keyword>
<organism evidence="4 5">
    <name type="scientific">Amphritea atlantica</name>
    <dbReference type="NCBI Taxonomy" id="355243"/>
    <lineage>
        <taxon>Bacteria</taxon>
        <taxon>Pseudomonadati</taxon>
        <taxon>Pseudomonadota</taxon>
        <taxon>Gammaproteobacteria</taxon>
        <taxon>Oceanospirillales</taxon>
        <taxon>Oceanospirillaceae</taxon>
        <taxon>Amphritea</taxon>
    </lineage>
</organism>
<evidence type="ECO:0000256" key="2">
    <source>
        <dbReference type="ARBA" id="ARBA00022801"/>
    </source>
</evidence>
<dbReference type="Proteomes" id="UP000198749">
    <property type="component" value="Unassembled WGS sequence"/>
</dbReference>
<comment type="similarity">
    <text evidence="1">Belongs to the AB hydrolase superfamily. AB hydrolase 2 family.</text>
</comment>
<dbReference type="GO" id="GO:0016787">
    <property type="term" value="F:hydrolase activity"/>
    <property type="evidence" value="ECO:0007669"/>
    <property type="project" value="UniProtKB-KW"/>
</dbReference>
<accession>A0A1H9KZ48</accession>
<dbReference type="InterPro" id="IPR029058">
    <property type="entry name" value="AB_hydrolase_fold"/>
</dbReference>
<dbReference type="AlphaFoldDB" id="A0A1H9KZ48"/>
<dbReference type="OrthoDB" id="9801763at2"/>
<protein>
    <submittedName>
        <fullName evidence="4">Phospholipase/carboxylesterase</fullName>
    </submittedName>
</protein>
<evidence type="ECO:0000259" key="3">
    <source>
        <dbReference type="Pfam" id="PF02230"/>
    </source>
</evidence>
<dbReference type="InterPro" id="IPR050565">
    <property type="entry name" value="LYPA1-2/EST-like"/>
</dbReference>
<dbReference type="RefSeq" id="WP_091361126.1">
    <property type="nucleotide sequence ID" value="NZ_AP025284.1"/>
</dbReference>
<dbReference type="SUPFAM" id="SSF53474">
    <property type="entry name" value="alpha/beta-Hydrolases"/>
    <property type="match status" value="1"/>
</dbReference>
<feature type="domain" description="Phospholipase/carboxylesterase/thioesterase" evidence="3">
    <location>
        <begin position="11"/>
        <end position="214"/>
    </location>
</feature>
<sequence length="227" mass="24882">MTEQRLSCVEVEPAQPAVASVIWLHGLGADGHDFEPVVPALNLPDTLPVRFVFPNAPVQPVTVNGGWEMPAWYDILEMKLERKIDVQGLLHSVSQIEALIEREIARGVPSERIVLAGFSQGGAVAYHTALCCDRPLAGLLTLSTYVATAGLIKQHQSDANRTIPIAIHHGSEDDVVPITLGTQAVELLQQLAYQPEWHRWPVDHGLCLPEVEAIGIWLTNILTMETN</sequence>
<evidence type="ECO:0000256" key="1">
    <source>
        <dbReference type="ARBA" id="ARBA00006499"/>
    </source>
</evidence>
<dbReference type="Pfam" id="PF02230">
    <property type="entry name" value="Abhydrolase_2"/>
    <property type="match status" value="1"/>
</dbReference>
<dbReference type="PANTHER" id="PTHR10655">
    <property type="entry name" value="LYSOPHOSPHOLIPASE-RELATED"/>
    <property type="match status" value="1"/>
</dbReference>
<keyword evidence="2" id="KW-0378">Hydrolase</keyword>
<gene>
    <name evidence="4" type="ORF">SAMN03080615_03692</name>
</gene>
<dbReference type="EMBL" id="FOGB01000015">
    <property type="protein sequence ID" value="SER04157.1"/>
    <property type="molecule type" value="Genomic_DNA"/>
</dbReference>
<evidence type="ECO:0000313" key="4">
    <source>
        <dbReference type="EMBL" id="SER04157.1"/>
    </source>
</evidence>
<proteinExistence type="inferred from homology"/>
<reference evidence="5" key="1">
    <citation type="submission" date="2016-10" db="EMBL/GenBank/DDBJ databases">
        <authorList>
            <person name="Varghese N."/>
            <person name="Submissions S."/>
        </authorList>
    </citation>
    <scope>NUCLEOTIDE SEQUENCE [LARGE SCALE GENOMIC DNA]</scope>
    <source>
        <strain evidence="5">DSM 18887</strain>
    </source>
</reference>
<dbReference type="STRING" id="355243.SAMN03080615_03692"/>
<dbReference type="InterPro" id="IPR003140">
    <property type="entry name" value="PLipase/COase/thioEstase"/>
</dbReference>
<evidence type="ECO:0000313" key="5">
    <source>
        <dbReference type="Proteomes" id="UP000198749"/>
    </source>
</evidence>
<name>A0A1H9KZ48_9GAMM</name>